<keyword evidence="2" id="KW-1185">Reference proteome</keyword>
<dbReference type="OrthoDB" id="10288301at2759"/>
<organism evidence="1 2">
    <name type="scientific">Parasponia andersonii</name>
    <name type="common">Sponia andersonii</name>
    <dbReference type="NCBI Taxonomy" id="3476"/>
    <lineage>
        <taxon>Eukaryota</taxon>
        <taxon>Viridiplantae</taxon>
        <taxon>Streptophyta</taxon>
        <taxon>Embryophyta</taxon>
        <taxon>Tracheophyta</taxon>
        <taxon>Spermatophyta</taxon>
        <taxon>Magnoliopsida</taxon>
        <taxon>eudicotyledons</taxon>
        <taxon>Gunneridae</taxon>
        <taxon>Pentapetalae</taxon>
        <taxon>rosids</taxon>
        <taxon>fabids</taxon>
        <taxon>Rosales</taxon>
        <taxon>Cannabaceae</taxon>
        <taxon>Parasponia</taxon>
    </lineage>
</organism>
<comment type="caution">
    <text evidence="1">The sequence shown here is derived from an EMBL/GenBank/DDBJ whole genome shotgun (WGS) entry which is preliminary data.</text>
</comment>
<protein>
    <submittedName>
        <fullName evidence="1">Uncharacterized protein</fullName>
    </submittedName>
</protein>
<reference evidence="2" key="1">
    <citation type="submission" date="2016-06" db="EMBL/GenBank/DDBJ databases">
        <title>Parallel loss of symbiosis genes in relatives of nitrogen-fixing non-legume Parasponia.</title>
        <authorList>
            <person name="Van Velzen R."/>
            <person name="Holmer R."/>
            <person name="Bu F."/>
            <person name="Rutten L."/>
            <person name="Van Zeijl A."/>
            <person name="Liu W."/>
            <person name="Santuari L."/>
            <person name="Cao Q."/>
            <person name="Sharma T."/>
            <person name="Shen D."/>
            <person name="Roswanjaya Y."/>
            <person name="Wardhani T."/>
            <person name="Kalhor M.S."/>
            <person name="Jansen J."/>
            <person name="Van den Hoogen J."/>
            <person name="Gungor B."/>
            <person name="Hartog M."/>
            <person name="Hontelez J."/>
            <person name="Verver J."/>
            <person name="Yang W.-C."/>
            <person name="Schijlen E."/>
            <person name="Repin R."/>
            <person name="Schilthuizen M."/>
            <person name="Schranz E."/>
            <person name="Heidstra R."/>
            <person name="Miyata K."/>
            <person name="Fedorova E."/>
            <person name="Kohlen W."/>
            <person name="Bisseling T."/>
            <person name="Smit S."/>
            <person name="Geurts R."/>
        </authorList>
    </citation>
    <scope>NUCLEOTIDE SEQUENCE [LARGE SCALE GENOMIC DNA]</scope>
    <source>
        <strain evidence="2">cv. WU1-14</strain>
    </source>
</reference>
<evidence type="ECO:0000313" key="2">
    <source>
        <dbReference type="Proteomes" id="UP000237105"/>
    </source>
</evidence>
<dbReference type="Proteomes" id="UP000237105">
    <property type="component" value="Unassembled WGS sequence"/>
</dbReference>
<sequence length="66" mass="7430">MSKLRPQYGPHKASQNKIEAIFPSTFKTATCPRLSLKSKTFPIISQATQAFLNLHQILFQLRNNAG</sequence>
<dbReference type="EMBL" id="JXTB01000085">
    <property type="protein sequence ID" value="PON65697.1"/>
    <property type="molecule type" value="Genomic_DNA"/>
</dbReference>
<dbReference type="AlphaFoldDB" id="A0A2P5CXF2"/>
<gene>
    <name evidence="1" type="ORF">PanWU01x14_114400</name>
</gene>
<name>A0A2P5CXF2_PARAD</name>
<evidence type="ECO:0000313" key="1">
    <source>
        <dbReference type="EMBL" id="PON65697.1"/>
    </source>
</evidence>
<proteinExistence type="predicted"/>
<accession>A0A2P5CXF2</accession>